<dbReference type="InterPro" id="IPR007358">
    <property type="entry name" value="Nucleoid_associated_NdpA"/>
</dbReference>
<dbReference type="GO" id="GO:0009295">
    <property type="term" value="C:nucleoid"/>
    <property type="evidence" value="ECO:0007669"/>
    <property type="project" value="InterPro"/>
</dbReference>
<proteinExistence type="predicted"/>
<accession>A0A1T5CCP2</accession>
<protein>
    <recommendedName>
        <fullName evidence="3">Nucleoid associated protein NdpA</fullName>
    </recommendedName>
</protein>
<dbReference type="EMBL" id="FUYV01000003">
    <property type="protein sequence ID" value="SKB57227.1"/>
    <property type="molecule type" value="Genomic_DNA"/>
</dbReference>
<keyword evidence="2" id="KW-1185">Reference proteome</keyword>
<evidence type="ECO:0000313" key="1">
    <source>
        <dbReference type="EMBL" id="SKB57227.1"/>
    </source>
</evidence>
<evidence type="ECO:0000313" key="2">
    <source>
        <dbReference type="Proteomes" id="UP000191055"/>
    </source>
</evidence>
<dbReference type="OrthoDB" id="9153118at2"/>
<dbReference type="RefSeq" id="WP_079556556.1">
    <property type="nucleotide sequence ID" value="NZ_CP021904.1"/>
</dbReference>
<gene>
    <name evidence="1" type="ORF">SAMN03080601_00765</name>
</gene>
<organism evidence="1 2">
    <name type="scientific">Alkalitalea saponilacus</name>
    <dbReference type="NCBI Taxonomy" id="889453"/>
    <lineage>
        <taxon>Bacteria</taxon>
        <taxon>Pseudomonadati</taxon>
        <taxon>Bacteroidota</taxon>
        <taxon>Bacteroidia</taxon>
        <taxon>Marinilabiliales</taxon>
        <taxon>Marinilabiliaceae</taxon>
        <taxon>Alkalitalea</taxon>
    </lineage>
</organism>
<dbReference type="AlphaFoldDB" id="A0A1T5CCP2"/>
<dbReference type="Pfam" id="PF04245">
    <property type="entry name" value="NA37"/>
    <property type="match status" value="1"/>
</dbReference>
<evidence type="ECO:0008006" key="3">
    <source>
        <dbReference type="Google" id="ProtNLM"/>
    </source>
</evidence>
<dbReference type="STRING" id="889453.SAMN03080601_00765"/>
<name>A0A1T5CCP2_9BACT</name>
<reference evidence="1 2" key="1">
    <citation type="submission" date="2017-02" db="EMBL/GenBank/DDBJ databases">
        <authorList>
            <person name="Peterson S.W."/>
        </authorList>
    </citation>
    <scope>NUCLEOTIDE SEQUENCE [LARGE SCALE GENOMIC DNA]</scope>
    <source>
        <strain evidence="1 2">DSM 24412</strain>
    </source>
</reference>
<dbReference type="Proteomes" id="UP000191055">
    <property type="component" value="Unassembled WGS sequence"/>
</dbReference>
<sequence length="349" mass="40798">MVESSQVVIEDVVVHHIGAKAEGQPVRYSKNTLKLQDEELVGNVLKSYFFNAFKTEAYFNFIGAEEDAAGKVYQLACEIFDDASLFYNASLQMAEFLHEQSNHPKIKGGEFYLALFRNCVVDGEVVDGLGLFKSENKETFLKVYLKEQNFELGTQDGINIRKLDKGCIIFNTEREQGFKCVMVDNINKGNEARFWKEDFLGLQPREDSYYFTQNYMDACKGFVKDVYNNENQVPRPEQFDFLNRSLDFFDKKPNFNQEDFEREVVRFPEVSEAFADYRQQFEQDRGIPLNDSFDISRSAVKSEKKHFKSVLKLDKNFHVYVHGKRDYIEKGFDSQKGMNYYKLFFEQEL</sequence>
<dbReference type="KEGG" id="asx:CDL62_12060"/>